<organism evidence="2">
    <name type="scientific">uncultured Phycisphaerae bacterium</name>
    <dbReference type="NCBI Taxonomy" id="904963"/>
    <lineage>
        <taxon>Bacteria</taxon>
        <taxon>Pseudomonadati</taxon>
        <taxon>Planctomycetota</taxon>
        <taxon>Phycisphaerae</taxon>
        <taxon>environmental samples</taxon>
    </lineage>
</organism>
<feature type="compositionally biased region" description="Basic and acidic residues" evidence="1">
    <location>
        <begin position="443"/>
        <end position="452"/>
    </location>
</feature>
<proteinExistence type="predicted"/>
<feature type="compositionally biased region" description="Low complexity" evidence="1">
    <location>
        <begin position="340"/>
        <end position="352"/>
    </location>
</feature>
<reference evidence="2" key="1">
    <citation type="submission" date="2020-02" db="EMBL/GenBank/DDBJ databases">
        <authorList>
            <person name="Meier V. D."/>
        </authorList>
    </citation>
    <scope>NUCLEOTIDE SEQUENCE</scope>
    <source>
        <strain evidence="2">AVDCRST_MAG64</strain>
    </source>
</reference>
<feature type="compositionally biased region" description="Basic and acidic residues" evidence="1">
    <location>
        <begin position="80"/>
        <end position="112"/>
    </location>
</feature>
<protein>
    <submittedName>
        <fullName evidence="2">Energy-dependent translational throttle protein EttA</fullName>
    </submittedName>
</protein>
<feature type="compositionally biased region" description="Basic and acidic residues" evidence="1">
    <location>
        <begin position="364"/>
        <end position="377"/>
    </location>
</feature>
<feature type="compositionally biased region" description="Basic and acidic residues" evidence="1">
    <location>
        <begin position="231"/>
        <end position="243"/>
    </location>
</feature>
<feature type="compositionally biased region" description="Basic and acidic residues" evidence="1">
    <location>
        <begin position="192"/>
        <end position="205"/>
    </location>
</feature>
<accession>A0A6J4Q007</accession>
<feature type="region of interest" description="Disordered" evidence="1">
    <location>
        <begin position="1"/>
        <end position="562"/>
    </location>
</feature>
<feature type="compositionally biased region" description="Basic and acidic residues" evidence="1">
    <location>
        <begin position="295"/>
        <end position="337"/>
    </location>
</feature>
<feature type="compositionally biased region" description="Basic and acidic residues" evidence="1">
    <location>
        <begin position="1"/>
        <end position="26"/>
    </location>
</feature>
<feature type="compositionally biased region" description="Basic residues" evidence="1">
    <location>
        <begin position="518"/>
        <end position="529"/>
    </location>
</feature>
<feature type="compositionally biased region" description="Low complexity" evidence="1">
    <location>
        <begin position="177"/>
        <end position="189"/>
    </location>
</feature>
<gene>
    <name evidence="2" type="ORF">AVDCRST_MAG64-3492</name>
</gene>
<feature type="compositionally biased region" description="Basic and acidic residues" evidence="1">
    <location>
        <begin position="120"/>
        <end position="176"/>
    </location>
</feature>
<evidence type="ECO:0000256" key="1">
    <source>
        <dbReference type="SAM" id="MobiDB-lite"/>
    </source>
</evidence>
<feature type="compositionally biased region" description="Basic and acidic residues" evidence="1">
    <location>
        <begin position="387"/>
        <end position="422"/>
    </location>
</feature>
<feature type="compositionally biased region" description="Basic and acidic residues" evidence="1">
    <location>
        <begin position="462"/>
        <end position="495"/>
    </location>
</feature>
<name>A0A6J4Q007_9BACT</name>
<dbReference type="EMBL" id="CADCUQ010000705">
    <property type="protein sequence ID" value="CAA9424096.1"/>
    <property type="molecule type" value="Genomic_DNA"/>
</dbReference>
<feature type="non-terminal residue" evidence="2">
    <location>
        <position position="562"/>
    </location>
</feature>
<evidence type="ECO:0000313" key="2">
    <source>
        <dbReference type="EMBL" id="CAA9424096.1"/>
    </source>
</evidence>
<dbReference type="AlphaFoldDB" id="A0A6J4Q007"/>
<feature type="non-terminal residue" evidence="2">
    <location>
        <position position="1"/>
    </location>
</feature>
<sequence>EQRTKQDHLLDGRRLEELREEGRPEGDLPLVLLRRQDRRAGPQRLGQELAAAHPGRHRHEVRGRDQQGPGLHRRLSRAGAEARPERDRAPSGRGGGGRDGEAAERLQRDQRQARRPGPRPRRDGAAAREAGRAPGEDRAQERVGPRPAARDGDGRAPHAARRRGDPEPVRRREAARRAVPAAAPEAGRPAARRADEPPRRRERAVARAAPEAVRGDDHRRHPRPLLPRQRGRLDPRARPRAGDPVEGQLQLVARAEGRPAARRGGQGIGPAEGAGARAGMGPRLAAGPAGQEQGAPREVRADARREPAREGAADRDLHPAGAAARREGDRGGRRVQELRGQAAVPGPVVQPAARRDRRHHRAERRGQDDAVPPDHRPGRAGRRRVPGGREREARVHGPEPRGAEGRRHDLARDQRRAGEDQARRRRDRQPGLRRALRLHRHRPAEAARDAVRRPAQPRPPRPHADARRQRVAARRADERHRRQHDARARGGDRELRRLRRGHQPRPLVPRPRRDAHPRVRGRQPGRVVRRQLLQLRGRPQAAHGHGGRPAAPDQVPADGEGV</sequence>
<feature type="compositionally biased region" description="Low complexity" evidence="1">
    <location>
        <begin position="285"/>
        <end position="294"/>
    </location>
</feature>
<feature type="compositionally biased region" description="Low complexity" evidence="1">
    <location>
        <begin position="530"/>
        <end position="552"/>
    </location>
</feature>
<feature type="compositionally biased region" description="Gly residues" evidence="1">
    <location>
        <begin position="264"/>
        <end position="278"/>
    </location>
</feature>